<dbReference type="GeneID" id="64668100"/>
<feature type="non-terminal residue" evidence="1">
    <location>
        <position position="204"/>
    </location>
</feature>
<gene>
    <name evidence="1" type="ORF">F5891DRAFT_922107</name>
</gene>
<dbReference type="SUPFAM" id="SSF63829">
    <property type="entry name" value="Calcium-dependent phosphotriesterase"/>
    <property type="match status" value="1"/>
</dbReference>
<proteinExistence type="predicted"/>
<evidence type="ECO:0000313" key="1">
    <source>
        <dbReference type="EMBL" id="KAG1887935.1"/>
    </source>
</evidence>
<keyword evidence="2" id="KW-1185">Reference proteome</keyword>
<accession>A0AAD4HBF6</accession>
<feature type="non-terminal residue" evidence="1">
    <location>
        <position position="1"/>
    </location>
</feature>
<dbReference type="EMBL" id="JABBWK010000189">
    <property type="protein sequence ID" value="KAG1887935.1"/>
    <property type="molecule type" value="Genomic_DNA"/>
</dbReference>
<dbReference type="Proteomes" id="UP001195769">
    <property type="component" value="Unassembled WGS sequence"/>
</dbReference>
<dbReference type="AlphaFoldDB" id="A0AAD4HBF6"/>
<sequence length="204" mass="21963">QHQQMHFQETCARRLGSGFEITCLSWDSTSPEAGARIAIGTRDKIVQVLVLNANSQLQAVFSVRLDNTVPKSVAFADDGSVYAFGLYDGNFIKLNGNDGTVVKEYSCKSVIGHAAVHQKRGVFIVDNAADGFTLYRLDGNEEPVRTFITATPSVSVPKQVAFGAEGRLVVGGSDNGSVYVFERKSGKLLDTLHHSNAGLVQTIA</sequence>
<organism evidence="1 2">
    <name type="scientific">Suillus fuscotomentosus</name>
    <dbReference type="NCBI Taxonomy" id="1912939"/>
    <lineage>
        <taxon>Eukaryota</taxon>
        <taxon>Fungi</taxon>
        <taxon>Dikarya</taxon>
        <taxon>Basidiomycota</taxon>
        <taxon>Agaricomycotina</taxon>
        <taxon>Agaricomycetes</taxon>
        <taxon>Agaricomycetidae</taxon>
        <taxon>Boletales</taxon>
        <taxon>Suillineae</taxon>
        <taxon>Suillaceae</taxon>
        <taxon>Suillus</taxon>
    </lineage>
</organism>
<dbReference type="InterPro" id="IPR015943">
    <property type="entry name" value="WD40/YVTN_repeat-like_dom_sf"/>
</dbReference>
<comment type="caution">
    <text evidence="1">The sequence shown here is derived from an EMBL/GenBank/DDBJ whole genome shotgun (WGS) entry which is preliminary data.</text>
</comment>
<dbReference type="Gene3D" id="2.130.10.10">
    <property type="entry name" value="YVTN repeat-like/Quinoprotein amine dehydrogenase"/>
    <property type="match status" value="1"/>
</dbReference>
<evidence type="ECO:0000313" key="2">
    <source>
        <dbReference type="Proteomes" id="UP001195769"/>
    </source>
</evidence>
<protein>
    <submittedName>
        <fullName evidence="1">Uncharacterized protein</fullName>
    </submittedName>
</protein>
<name>A0AAD4HBF6_9AGAM</name>
<dbReference type="RefSeq" id="XP_041217011.1">
    <property type="nucleotide sequence ID" value="XM_041373802.1"/>
</dbReference>
<reference evidence="1" key="1">
    <citation type="journal article" date="2020" name="New Phytol.">
        <title>Comparative genomics reveals dynamic genome evolution in host specialist ectomycorrhizal fungi.</title>
        <authorList>
            <person name="Lofgren L.A."/>
            <person name="Nguyen N.H."/>
            <person name="Vilgalys R."/>
            <person name="Ruytinx J."/>
            <person name="Liao H.L."/>
            <person name="Branco S."/>
            <person name="Kuo A."/>
            <person name="LaButti K."/>
            <person name="Lipzen A."/>
            <person name="Andreopoulos W."/>
            <person name="Pangilinan J."/>
            <person name="Riley R."/>
            <person name="Hundley H."/>
            <person name="Na H."/>
            <person name="Barry K."/>
            <person name="Grigoriev I.V."/>
            <person name="Stajich J.E."/>
            <person name="Kennedy P.G."/>
        </authorList>
    </citation>
    <scope>NUCLEOTIDE SEQUENCE</scope>
    <source>
        <strain evidence="1">FC203</strain>
    </source>
</reference>